<dbReference type="PANTHER" id="PTHR12497:SF0">
    <property type="entry name" value="TAFAZZIN"/>
    <property type="match status" value="1"/>
</dbReference>
<evidence type="ECO:0000256" key="3">
    <source>
        <dbReference type="ARBA" id="ARBA00022679"/>
    </source>
</evidence>
<dbReference type="GeneID" id="7447872"/>
<evidence type="ECO:0000256" key="6">
    <source>
        <dbReference type="ARBA" id="ARBA00023098"/>
    </source>
</evidence>
<dbReference type="HOGENOM" id="CLU_552668_0_0_1"/>
<dbReference type="KEGG" id="tps:THAPSDRAFT_24714"/>
<feature type="region of interest" description="Disordered" evidence="12">
    <location>
        <begin position="50"/>
        <end position="70"/>
    </location>
</feature>
<reference evidence="14 15" key="2">
    <citation type="journal article" date="2008" name="Nature">
        <title>The Phaeodactylum genome reveals the evolutionary history of diatom genomes.</title>
        <authorList>
            <person name="Bowler C."/>
            <person name="Allen A.E."/>
            <person name="Badger J.H."/>
            <person name="Grimwood J."/>
            <person name="Jabbari K."/>
            <person name="Kuo A."/>
            <person name="Maheswari U."/>
            <person name="Martens C."/>
            <person name="Maumus F."/>
            <person name="Otillar R.P."/>
            <person name="Rayko E."/>
            <person name="Salamov A."/>
            <person name="Vandepoele K."/>
            <person name="Beszteri B."/>
            <person name="Gruber A."/>
            <person name="Heijde M."/>
            <person name="Katinka M."/>
            <person name="Mock T."/>
            <person name="Valentin K."/>
            <person name="Verret F."/>
            <person name="Berges J.A."/>
            <person name="Brownlee C."/>
            <person name="Cadoret J.P."/>
            <person name="Chiovitti A."/>
            <person name="Choi C.J."/>
            <person name="Coesel S."/>
            <person name="De Martino A."/>
            <person name="Detter J.C."/>
            <person name="Durkin C."/>
            <person name="Falciatore A."/>
            <person name="Fournet J."/>
            <person name="Haruta M."/>
            <person name="Huysman M.J."/>
            <person name="Jenkins B.D."/>
            <person name="Jiroutova K."/>
            <person name="Jorgensen R.E."/>
            <person name="Joubert Y."/>
            <person name="Kaplan A."/>
            <person name="Kroger N."/>
            <person name="Kroth P.G."/>
            <person name="La Roche J."/>
            <person name="Lindquist E."/>
            <person name="Lommer M."/>
            <person name="Martin-Jezequel V."/>
            <person name="Lopez P.J."/>
            <person name="Lucas S."/>
            <person name="Mangogna M."/>
            <person name="McGinnis K."/>
            <person name="Medlin L.K."/>
            <person name="Montsant A."/>
            <person name="Oudot-Le Secq M.P."/>
            <person name="Napoli C."/>
            <person name="Obornik M."/>
            <person name="Parker M.S."/>
            <person name="Petit J.L."/>
            <person name="Porcel B.M."/>
            <person name="Poulsen N."/>
            <person name="Robison M."/>
            <person name="Rychlewski L."/>
            <person name="Rynearson T.A."/>
            <person name="Schmutz J."/>
            <person name="Shapiro H."/>
            <person name="Siaut M."/>
            <person name="Stanley M."/>
            <person name="Sussman M.R."/>
            <person name="Taylor A.R."/>
            <person name="Vardi A."/>
            <person name="von Dassow P."/>
            <person name="Vyverman W."/>
            <person name="Willis A."/>
            <person name="Wyrwicz L.S."/>
            <person name="Rokhsar D.S."/>
            <person name="Weissenbach J."/>
            <person name="Armbrust E.V."/>
            <person name="Green B.R."/>
            <person name="Van de Peer Y."/>
            <person name="Grigoriev I.V."/>
        </authorList>
    </citation>
    <scope>NUCLEOTIDE SEQUENCE [LARGE SCALE GENOMIC DNA]</scope>
    <source>
        <strain evidence="14 15">CCMP1335</strain>
    </source>
</reference>
<dbReference type="EMBL" id="CM000648">
    <property type="protein sequence ID" value="EED89363.1"/>
    <property type="molecule type" value="Genomic_DNA"/>
</dbReference>
<protein>
    <recommendedName>
        <fullName evidence="13">Phospholipid/glycerol acyltransferase domain-containing protein</fullName>
    </recommendedName>
</protein>
<evidence type="ECO:0000256" key="9">
    <source>
        <dbReference type="ARBA" id="ARBA00023315"/>
    </source>
</evidence>
<keyword evidence="15" id="KW-1185">Reference proteome</keyword>
<dbReference type="STRING" id="35128.B8CBR4"/>
<reference evidence="14 15" key="1">
    <citation type="journal article" date="2004" name="Science">
        <title>The genome of the diatom Thalassiosira pseudonana: ecology, evolution, and metabolism.</title>
        <authorList>
            <person name="Armbrust E.V."/>
            <person name="Berges J.A."/>
            <person name="Bowler C."/>
            <person name="Green B.R."/>
            <person name="Martinez D."/>
            <person name="Putnam N.H."/>
            <person name="Zhou S."/>
            <person name="Allen A.E."/>
            <person name="Apt K.E."/>
            <person name="Bechner M."/>
            <person name="Brzezinski M.A."/>
            <person name="Chaal B.K."/>
            <person name="Chiovitti A."/>
            <person name="Davis A.K."/>
            <person name="Demarest M.S."/>
            <person name="Detter J.C."/>
            <person name="Glavina T."/>
            <person name="Goodstein D."/>
            <person name="Hadi M.Z."/>
            <person name="Hellsten U."/>
            <person name="Hildebrand M."/>
            <person name="Jenkins B.D."/>
            <person name="Jurka J."/>
            <person name="Kapitonov V.V."/>
            <person name="Kroger N."/>
            <person name="Lau W.W."/>
            <person name="Lane T.W."/>
            <person name="Larimer F.W."/>
            <person name="Lippmeier J.C."/>
            <person name="Lucas S."/>
            <person name="Medina M."/>
            <person name="Montsant A."/>
            <person name="Obornik M."/>
            <person name="Parker M.S."/>
            <person name="Palenik B."/>
            <person name="Pazour G.J."/>
            <person name="Richardson P.M."/>
            <person name="Rynearson T.A."/>
            <person name="Saito M.A."/>
            <person name="Schwartz D.C."/>
            <person name="Thamatrakoln K."/>
            <person name="Valentin K."/>
            <person name="Vardi A."/>
            <person name="Wilkerson F.P."/>
            <person name="Rokhsar D.S."/>
        </authorList>
    </citation>
    <scope>NUCLEOTIDE SEQUENCE [LARGE SCALE GENOMIC DNA]</scope>
    <source>
        <strain evidence="14 15">CCMP1335</strain>
    </source>
</reference>
<evidence type="ECO:0000256" key="12">
    <source>
        <dbReference type="SAM" id="MobiDB-lite"/>
    </source>
</evidence>
<evidence type="ECO:0000259" key="13">
    <source>
        <dbReference type="SMART" id="SM00563"/>
    </source>
</evidence>
<dbReference type="eggNOG" id="KOG2847">
    <property type="taxonomic scope" value="Eukaryota"/>
</dbReference>
<evidence type="ECO:0000256" key="11">
    <source>
        <dbReference type="ARBA" id="ARBA00047906"/>
    </source>
</evidence>
<proteinExistence type="inferred from homology"/>
<keyword evidence="6" id="KW-0443">Lipid metabolism</keyword>
<name>B8CBR4_THAPS</name>
<accession>B8CBR4</accession>
<dbReference type="SMART" id="SM00563">
    <property type="entry name" value="PlsC"/>
    <property type="match status" value="1"/>
</dbReference>
<keyword evidence="8" id="KW-0472">Membrane</keyword>
<gene>
    <name evidence="14" type="ORF">THAPSDRAFT_24714</name>
</gene>
<evidence type="ECO:0000256" key="7">
    <source>
        <dbReference type="ARBA" id="ARBA00023128"/>
    </source>
</evidence>
<evidence type="ECO:0000256" key="4">
    <source>
        <dbReference type="ARBA" id="ARBA00022787"/>
    </source>
</evidence>
<evidence type="ECO:0000256" key="1">
    <source>
        <dbReference type="ARBA" id="ARBA00004137"/>
    </source>
</evidence>
<comment type="subcellular location">
    <subcellularLocation>
        <location evidence="1">Mitochondrion inner membrane</location>
        <topology evidence="1">Peripheral membrane protein</topology>
        <orientation evidence="1">Intermembrane side</orientation>
    </subcellularLocation>
    <subcellularLocation>
        <location evidence="10">Mitochondrion outer membrane</location>
        <topology evidence="10">Peripheral membrane protein</topology>
        <orientation evidence="10">Intermembrane side</orientation>
    </subcellularLocation>
</comment>
<feature type="region of interest" description="Disordered" evidence="12">
    <location>
        <begin position="280"/>
        <end position="312"/>
    </location>
</feature>
<dbReference type="InterPro" id="IPR002123">
    <property type="entry name" value="Plipid/glycerol_acylTrfase"/>
</dbReference>
<dbReference type="PaxDb" id="35128-Thaps24714"/>
<keyword evidence="4" id="KW-1000">Mitochondrion outer membrane</keyword>
<evidence type="ECO:0000313" key="14">
    <source>
        <dbReference type="EMBL" id="EED89363.1"/>
    </source>
</evidence>
<dbReference type="InParanoid" id="B8CBR4"/>
<comment type="similarity">
    <text evidence="2">Belongs to the taffazin family.</text>
</comment>
<dbReference type="GO" id="GO:0005741">
    <property type="term" value="C:mitochondrial outer membrane"/>
    <property type="evidence" value="ECO:0007669"/>
    <property type="project" value="UniProtKB-SubCell"/>
</dbReference>
<dbReference type="AlphaFoldDB" id="B8CBR4"/>
<evidence type="ECO:0000256" key="5">
    <source>
        <dbReference type="ARBA" id="ARBA00022792"/>
    </source>
</evidence>
<dbReference type="GO" id="GO:0006644">
    <property type="term" value="P:phospholipid metabolic process"/>
    <property type="evidence" value="ECO:0007669"/>
    <property type="project" value="InterPro"/>
</dbReference>
<dbReference type="GO" id="GO:0008374">
    <property type="term" value="F:O-acyltransferase activity"/>
    <property type="evidence" value="ECO:0000318"/>
    <property type="project" value="GO_Central"/>
</dbReference>
<keyword evidence="9" id="KW-0012">Acyltransferase</keyword>
<evidence type="ECO:0000313" key="15">
    <source>
        <dbReference type="Proteomes" id="UP000001449"/>
    </source>
</evidence>
<dbReference type="RefSeq" id="XP_002293627.1">
    <property type="nucleotide sequence ID" value="XM_002293591.1"/>
</dbReference>
<organism evidence="14 15">
    <name type="scientific">Thalassiosira pseudonana</name>
    <name type="common">Marine diatom</name>
    <name type="synonym">Cyclotella nana</name>
    <dbReference type="NCBI Taxonomy" id="35128"/>
    <lineage>
        <taxon>Eukaryota</taxon>
        <taxon>Sar</taxon>
        <taxon>Stramenopiles</taxon>
        <taxon>Ochrophyta</taxon>
        <taxon>Bacillariophyta</taxon>
        <taxon>Coscinodiscophyceae</taxon>
        <taxon>Thalassiosirophycidae</taxon>
        <taxon>Thalassiosirales</taxon>
        <taxon>Thalassiosiraceae</taxon>
        <taxon>Thalassiosira</taxon>
    </lineage>
</organism>
<dbReference type="GO" id="GO:0005743">
    <property type="term" value="C:mitochondrial inner membrane"/>
    <property type="evidence" value="ECO:0007669"/>
    <property type="project" value="UniProtKB-SubCell"/>
</dbReference>
<dbReference type="InterPro" id="IPR000872">
    <property type="entry name" value="Tafazzin"/>
</dbReference>
<evidence type="ECO:0000256" key="2">
    <source>
        <dbReference type="ARBA" id="ARBA00010524"/>
    </source>
</evidence>
<keyword evidence="5" id="KW-0999">Mitochondrion inner membrane</keyword>
<dbReference type="PRINTS" id="PR00979">
    <property type="entry name" value="TAFAZZIN"/>
</dbReference>
<keyword evidence="7" id="KW-0496">Mitochondrion</keyword>
<comment type="catalytic activity">
    <reaction evidence="11">
        <text>1'-[1,2-diacyl-sn-glycero-3-phospho],3'-[1-acyl-sn-glycero-3-phospho]-glycerol + a 1,2-diacyl-sn-glycero-3-phosphocholine = a cardiolipin + a 1-acyl-sn-glycero-3-phosphocholine</text>
        <dbReference type="Rhea" id="RHEA:33731"/>
        <dbReference type="ChEBI" id="CHEBI:57643"/>
        <dbReference type="ChEBI" id="CHEBI:58168"/>
        <dbReference type="ChEBI" id="CHEBI:62237"/>
        <dbReference type="ChEBI" id="CHEBI:64743"/>
    </reaction>
    <physiologicalReaction direction="left-to-right" evidence="11">
        <dbReference type="Rhea" id="RHEA:33732"/>
    </physiologicalReaction>
    <physiologicalReaction direction="right-to-left" evidence="11">
        <dbReference type="Rhea" id="RHEA:33733"/>
    </physiologicalReaction>
</comment>
<sequence length="494" mass="54777">MSLLPTLRTCLRYTKYTSIAVFTCSMTSAWYYRPIADDSLQQDGATLRQDSSSASPIINNDTSLGPDRSKQAFCSPYTSPPWSRSHTPLLLSWARGISIGVTTLAIRIFMNTYGRYEIVEDECYRDFLEVVLQQQDVNNTFIGNMFGGGGGGGRSDGTKKNIRQPNQGLITISNHRSLFDDPGIVSCLLPLPQAIQPKYNRWGICSQEYCFNDALPGIIKGYIGAGQVLPICRGAGIDQKLLLDFGRHLACGEWCHLFPEGGVWQWEELGGRRELPRGAVSRASSDFGSARKRRRRDGSSSSGKGENDDDDAMVIIPATTKQKALPPSSKGKLKWGVGKLIAHAPITPKVIPFAHVGMEKLLPQDDITGKTKLRDNLLQSMLTSIFFGGDDDDATSLRVKVQFGSEITFDDLLSQHEATYGKLWKYSGKVDAEEERERGQSHGAFHKYWNSSLEERVLYGKIVRRIEERLEVVTREVCGGVHSGAREGAEGVRR</sequence>
<evidence type="ECO:0000256" key="10">
    <source>
        <dbReference type="ARBA" id="ARBA00024323"/>
    </source>
</evidence>
<dbReference type="Pfam" id="PF01553">
    <property type="entry name" value="Acyltransferase"/>
    <property type="match status" value="1"/>
</dbReference>
<keyword evidence="3" id="KW-0808">Transferase</keyword>
<dbReference type="OMA" id="ICSQEYC"/>
<evidence type="ECO:0000256" key="8">
    <source>
        <dbReference type="ARBA" id="ARBA00023136"/>
    </source>
</evidence>
<dbReference type="Proteomes" id="UP000001449">
    <property type="component" value="Chromosome 13"/>
</dbReference>
<dbReference type="PANTHER" id="PTHR12497">
    <property type="entry name" value="TAZ PROTEIN TAFAZZIN"/>
    <property type="match status" value="1"/>
</dbReference>
<feature type="compositionally biased region" description="Polar residues" evidence="12">
    <location>
        <begin position="50"/>
        <end position="63"/>
    </location>
</feature>
<feature type="domain" description="Phospholipid/glycerol acyltransferase" evidence="13">
    <location>
        <begin position="169"/>
        <end position="358"/>
    </location>
</feature>